<dbReference type="SUPFAM" id="SSF52540">
    <property type="entry name" value="P-loop containing nucleoside triphosphate hydrolases"/>
    <property type="match status" value="1"/>
</dbReference>
<dbReference type="PANTHER" id="PTHR13696">
    <property type="entry name" value="P-LOOP CONTAINING NUCLEOSIDE TRIPHOSPHATE HYDROLASE"/>
    <property type="match status" value="1"/>
</dbReference>
<gene>
    <name evidence="1" type="ORF">ABI_41820</name>
</gene>
<proteinExistence type="predicted"/>
<dbReference type="Proteomes" id="UP000006512">
    <property type="component" value="Unassembled WGS sequence"/>
</dbReference>
<dbReference type="InterPro" id="IPR050678">
    <property type="entry name" value="DNA_Partitioning_ATPase"/>
</dbReference>
<dbReference type="Gene3D" id="3.40.50.300">
    <property type="entry name" value="P-loop containing nucleotide triphosphate hydrolases"/>
    <property type="match status" value="1"/>
</dbReference>
<evidence type="ECO:0000313" key="2">
    <source>
        <dbReference type="Proteomes" id="UP000006512"/>
    </source>
</evidence>
<dbReference type="CDD" id="cd02042">
    <property type="entry name" value="ParAB_family"/>
    <property type="match status" value="1"/>
</dbReference>
<sequence length="279" mass="31043">MSARILTFGNEKGGAGKSTVAMHVAVHLLHQGQSVAFIDLDLRQRTLARFFSNRLTWSRAHGVDLPHAAEPFLYDKPASLLSLPEAEAKKIFDRALDEVVQTVDFVIIDTPGGDHVLSRRAHAAAHVIVTPMNDSFIDFDLLGEVDPVTLDVKRPSIYAETVWNSRKQRVRWDGRSIDWIVLRNRLAATEARNRKRVDERVSALGKRVGFRVLAGLRDRVIYRELFPFGLTVQDLSAEVRPVAVSLAHVSARQELRSLMLSLGLEADDAVPPVLAETGT</sequence>
<evidence type="ECO:0000313" key="1">
    <source>
        <dbReference type="EMBL" id="EGF89759.1"/>
    </source>
</evidence>
<dbReference type="EMBL" id="GL883080">
    <property type="protein sequence ID" value="EGF89759.1"/>
    <property type="molecule type" value="Genomic_DNA"/>
</dbReference>
<organism evidence="1 2">
    <name type="scientific">Asticcacaulis biprosthecium C19</name>
    <dbReference type="NCBI Taxonomy" id="715226"/>
    <lineage>
        <taxon>Bacteria</taxon>
        <taxon>Pseudomonadati</taxon>
        <taxon>Pseudomonadota</taxon>
        <taxon>Alphaproteobacteria</taxon>
        <taxon>Caulobacterales</taxon>
        <taxon>Caulobacteraceae</taxon>
        <taxon>Asticcacaulis</taxon>
    </lineage>
</organism>
<dbReference type="PANTHER" id="PTHR13696:SF96">
    <property type="entry name" value="COBQ_COBB_MIND_PARA NUCLEOTIDE BINDING DOMAIN-CONTAINING PROTEIN"/>
    <property type="match status" value="1"/>
</dbReference>
<dbReference type="OrthoDB" id="13869at2"/>
<dbReference type="InterPro" id="IPR015223">
    <property type="entry name" value="MipZ"/>
</dbReference>
<dbReference type="HOGENOM" id="CLU_080923_0_0_5"/>
<keyword evidence="2" id="KW-1185">Reference proteome</keyword>
<dbReference type="InterPro" id="IPR027417">
    <property type="entry name" value="P-loop_NTPase"/>
</dbReference>
<name>F4QSN9_9CAUL</name>
<dbReference type="eggNOG" id="COG1192">
    <property type="taxonomic scope" value="Bacteria"/>
</dbReference>
<dbReference type="STRING" id="715226.ABI_41820"/>
<dbReference type="RefSeq" id="WP_006274954.1">
    <property type="nucleotide sequence ID" value="NZ_GL883080.1"/>
</dbReference>
<dbReference type="Pfam" id="PF09140">
    <property type="entry name" value="MipZ"/>
    <property type="match status" value="1"/>
</dbReference>
<protein>
    <submittedName>
        <fullName evidence="1">ATPase MipZ family protein</fullName>
    </submittedName>
</protein>
<dbReference type="AlphaFoldDB" id="F4QSN9"/>
<reference evidence="2" key="1">
    <citation type="submission" date="2011-03" db="EMBL/GenBank/DDBJ databases">
        <title>Draft genome sequence of Brevundimonas diminuta.</title>
        <authorList>
            <person name="Brown P.J.B."/>
            <person name="Buechlein A."/>
            <person name="Hemmerich C."/>
            <person name="Brun Y.V."/>
        </authorList>
    </citation>
    <scope>NUCLEOTIDE SEQUENCE [LARGE SCALE GENOMIC DNA]</scope>
    <source>
        <strain evidence="2">C19</strain>
    </source>
</reference>
<accession>F4QSN9</accession>